<accession>A0A6J2DIT7</accession>
<gene>
    <name evidence="3" type="primary">LOC113924547</name>
</gene>
<feature type="compositionally biased region" description="Basic residues" evidence="1">
    <location>
        <begin position="106"/>
        <end position="115"/>
    </location>
</feature>
<feature type="compositionally biased region" description="Basic and acidic residues" evidence="1">
    <location>
        <begin position="1"/>
        <end position="20"/>
    </location>
</feature>
<dbReference type="GeneID" id="113924547"/>
<name>A0A6J2DIT7_ZALCA</name>
<reference evidence="3" key="1">
    <citation type="submission" date="2025-08" db="UniProtKB">
        <authorList>
            <consortium name="RefSeq"/>
        </authorList>
    </citation>
    <scope>IDENTIFICATION</scope>
    <source>
        <tissue evidence="3">Blood</tissue>
    </source>
</reference>
<protein>
    <submittedName>
        <fullName evidence="3">Translation initiation factor IF-2-like</fullName>
    </submittedName>
</protein>
<dbReference type="AlphaFoldDB" id="A0A6J2DIT7"/>
<feature type="compositionally biased region" description="Basic and acidic residues" evidence="1">
    <location>
        <begin position="229"/>
        <end position="240"/>
    </location>
</feature>
<feature type="region of interest" description="Disordered" evidence="1">
    <location>
        <begin position="224"/>
        <end position="253"/>
    </location>
</feature>
<feature type="region of interest" description="Disordered" evidence="1">
    <location>
        <begin position="1"/>
        <end position="190"/>
    </location>
</feature>
<evidence type="ECO:0000256" key="1">
    <source>
        <dbReference type="SAM" id="MobiDB-lite"/>
    </source>
</evidence>
<dbReference type="Proteomes" id="UP000515165">
    <property type="component" value="Chromosome 2"/>
</dbReference>
<sequence length="316" mass="34768">MSVHDSHQRSRVRCSPDEPSHGGYFAGRPRPTPEQGISIPPPPELSASNQSSPRPSPLSEPKFINSSVRQQTSFCWKPARSRRRGPGTRTPERKEGAPAAAPHLPRSARPRRRLAPRPQPPRPPEQRAHTALGQIQRSRARGRGPAEGAERGRRGRVAGGGENSKCYNFLPCPAPGRGGRGTRRGEGSARRSANEFTFFFSPALSPSPFPPAPLSLQLGRRGRAGVFGSRRESRRTVAAREEEEEEEKIAGEPNRRASWTGLRSFIILDSSAPPLVKMTGWAFQVSGVTRRGRSGKTLPGRWISRQKGVIKDFHSR</sequence>
<keyword evidence="2" id="KW-1185">Reference proteome</keyword>
<evidence type="ECO:0000313" key="3">
    <source>
        <dbReference type="RefSeq" id="XP_027454238.1"/>
    </source>
</evidence>
<feature type="compositionally biased region" description="Polar residues" evidence="1">
    <location>
        <begin position="64"/>
        <end position="74"/>
    </location>
</feature>
<dbReference type="KEGG" id="zca:113924547"/>
<proteinExistence type="predicted"/>
<evidence type="ECO:0000313" key="2">
    <source>
        <dbReference type="Proteomes" id="UP000515165"/>
    </source>
</evidence>
<dbReference type="RefSeq" id="XP_027454238.1">
    <property type="nucleotide sequence ID" value="XM_027598437.2"/>
</dbReference>
<organism evidence="2 3">
    <name type="scientific">Zalophus californianus</name>
    <name type="common">California sealion</name>
    <dbReference type="NCBI Taxonomy" id="9704"/>
    <lineage>
        <taxon>Eukaryota</taxon>
        <taxon>Metazoa</taxon>
        <taxon>Chordata</taxon>
        <taxon>Craniata</taxon>
        <taxon>Vertebrata</taxon>
        <taxon>Euteleostomi</taxon>
        <taxon>Mammalia</taxon>
        <taxon>Eutheria</taxon>
        <taxon>Laurasiatheria</taxon>
        <taxon>Carnivora</taxon>
        <taxon>Caniformia</taxon>
        <taxon>Pinnipedia</taxon>
        <taxon>Otariidae</taxon>
        <taxon>Zalophus</taxon>
    </lineage>
</organism>